<sequence>MNLFSLESNGEILNDNETLESDSLVLVDKWPDWQYFNGNDAENDDNGLIRQDKKDSKNKVIFKFKYTNDDDGDEFELSLPKNATVEDAKEKISTMKNFYYQDIYLFIGNQELVDFQKLAKIKIPKKVNFFKINLSELGRK</sequence>
<dbReference type="Proteomes" id="UP001470230">
    <property type="component" value="Unassembled WGS sequence"/>
</dbReference>
<keyword evidence="2" id="KW-1185">Reference proteome</keyword>
<dbReference type="CDD" id="cd17039">
    <property type="entry name" value="Ubl_ubiquitin_like"/>
    <property type="match status" value="1"/>
</dbReference>
<organism evidence="1 2">
    <name type="scientific">Tritrichomonas musculus</name>
    <dbReference type="NCBI Taxonomy" id="1915356"/>
    <lineage>
        <taxon>Eukaryota</taxon>
        <taxon>Metamonada</taxon>
        <taxon>Parabasalia</taxon>
        <taxon>Tritrichomonadida</taxon>
        <taxon>Tritrichomonadidae</taxon>
        <taxon>Tritrichomonas</taxon>
    </lineage>
</organism>
<dbReference type="SUPFAM" id="SSF54236">
    <property type="entry name" value="Ubiquitin-like"/>
    <property type="match status" value="1"/>
</dbReference>
<comment type="caution">
    <text evidence="1">The sequence shown here is derived from an EMBL/GenBank/DDBJ whole genome shotgun (WGS) entry which is preliminary data.</text>
</comment>
<evidence type="ECO:0000313" key="1">
    <source>
        <dbReference type="EMBL" id="KAK8889232.1"/>
    </source>
</evidence>
<evidence type="ECO:0008006" key="3">
    <source>
        <dbReference type="Google" id="ProtNLM"/>
    </source>
</evidence>
<name>A0ABR2KFJ9_9EUKA</name>
<proteinExistence type="predicted"/>
<evidence type="ECO:0000313" key="2">
    <source>
        <dbReference type="Proteomes" id="UP001470230"/>
    </source>
</evidence>
<dbReference type="Gene3D" id="3.10.20.90">
    <property type="entry name" value="Phosphatidylinositol 3-kinase Catalytic Subunit, Chain A, domain 1"/>
    <property type="match status" value="1"/>
</dbReference>
<dbReference type="InterPro" id="IPR029071">
    <property type="entry name" value="Ubiquitin-like_domsf"/>
</dbReference>
<reference evidence="1 2" key="1">
    <citation type="submission" date="2024-04" db="EMBL/GenBank/DDBJ databases">
        <title>Tritrichomonas musculus Genome.</title>
        <authorList>
            <person name="Alves-Ferreira E."/>
            <person name="Grigg M."/>
            <person name="Lorenzi H."/>
            <person name="Galac M."/>
        </authorList>
    </citation>
    <scope>NUCLEOTIDE SEQUENCE [LARGE SCALE GENOMIC DNA]</scope>
    <source>
        <strain evidence="1 2">EAF2021</strain>
    </source>
</reference>
<dbReference type="EMBL" id="JAPFFF010000005">
    <property type="protein sequence ID" value="KAK8889232.1"/>
    <property type="molecule type" value="Genomic_DNA"/>
</dbReference>
<protein>
    <recommendedName>
        <fullName evidence="3">Ubiquitin-like domain-containing protein</fullName>
    </recommendedName>
</protein>
<accession>A0ABR2KFJ9</accession>
<gene>
    <name evidence="1" type="ORF">M9Y10_033978</name>
</gene>